<sequence length="302" mass="33691">MTAAQEWADTADGIWIEGDSAITIADLHQTARGHPPDKTMAQIANLFCAFKAYKISHVYRAANRATDFVASFSCLDDLEWPQQKDRRASLAMINLQSFQIRLILSSPSRPLSNHMRTHLPEIVARRRHIFPASASLMAKGQLPPAPMPATETTTVRQACAACKKQRKKCEKQCKLAKLFSPEQGADFDAVHRVFGLKNLMAMLERVEGGDELKRAARDAIVWEARQRLFDPVNGSFGLLAKMQTQLVELRRENSMLRGQIMMMQHMPCSGQIGICHCRKDEGPTATAGVDRFLSKAMAPTLD</sequence>
<dbReference type="PANTHER" id="PTHR31301">
    <property type="entry name" value="LOB DOMAIN-CONTAINING PROTEIN 4-RELATED"/>
    <property type="match status" value="1"/>
</dbReference>
<evidence type="ECO:0000313" key="7">
    <source>
        <dbReference type="Proteomes" id="UP000236161"/>
    </source>
</evidence>
<dbReference type="AlphaFoldDB" id="A0A2I0AFR8"/>
<name>A0A2I0AFR8_9ASPA</name>
<organism evidence="6 7">
    <name type="scientific">Apostasia shenzhenica</name>
    <dbReference type="NCBI Taxonomy" id="1088818"/>
    <lineage>
        <taxon>Eukaryota</taxon>
        <taxon>Viridiplantae</taxon>
        <taxon>Streptophyta</taxon>
        <taxon>Embryophyta</taxon>
        <taxon>Tracheophyta</taxon>
        <taxon>Spermatophyta</taxon>
        <taxon>Magnoliopsida</taxon>
        <taxon>Liliopsida</taxon>
        <taxon>Asparagales</taxon>
        <taxon>Orchidaceae</taxon>
        <taxon>Apostasioideae</taxon>
        <taxon>Apostasia</taxon>
    </lineage>
</organism>
<dbReference type="Proteomes" id="UP000236161">
    <property type="component" value="Unassembled WGS sequence"/>
</dbReference>
<dbReference type="PROSITE" id="PS50891">
    <property type="entry name" value="LOB"/>
    <property type="match status" value="1"/>
</dbReference>
<keyword evidence="4" id="KW-0539">Nucleus</keyword>
<evidence type="ECO:0000256" key="1">
    <source>
        <dbReference type="ARBA" id="ARBA00004123"/>
    </source>
</evidence>
<evidence type="ECO:0000259" key="5">
    <source>
        <dbReference type="PROSITE" id="PS50891"/>
    </source>
</evidence>
<reference evidence="6 7" key="1">
    <citation type="journal article" date="2017" name="Nature">
        <title>The Apostasia genome and the evolution of orchids.</title>
        <authorList>
            <person name="Zhang G.Q."/>
            <person name="Liu K.W."/>
            <person name="Li Z."/>
            <person name="Lohaus R."/>
            <person name="Hsiao Y.Y."/>
            <person name="Niu S.C."/>
            <person name="Wang J.Y."/>
            <person name="Lin Y.C."/>
            <person name="Xu Q."/>
            <person name="Chen L.J."/>
            <person name="Yoshida K."/>
            <person name="Fujiwara S."/>
            <person name="Wang Z.W."/>
            <person name="Zhang Y.Q."/>
            <person name="Mitsuda N."/>
            <person name="Wang M."/>
            <person name="Liu G.H."/>
            <person name="Pecoraro L."/>
            <person name="Huang H.X."/>
            <person name="Xiao X.J."/>
            <person name="Lin M."/>
            <person name="Wu X.Y."/>
            <person name="Wu W.L."/>
            <person name="Chen Y.Y."/>
            <person name="Chang S.B."/>
            <person name="Sakamoto S."/>
            <person name="Ohme-Takagi M."/>
            <person name="Yagi M."/>
            <person name="Zeng S.J."/>
            <person name="Shen C.Y."/>
            <person name="Yeh C.M."/>
            <person name="Luo Y.B."/>
            <person name="Tsai W.C."/>
            <person name="Van de Peer Y."/>
            <person name="Liu Z.J."/>
        </authorList>
    </citation>
    <scope>NUCLEOTIDE SEQUENCE [LARGE SCALE GENOMIC DNA]</scope>
    <source>
        <strain evidence="7">cv. Shenzhen</strain>
        <tissue evidence="6">Stem</tissue>
    </source>
</reference>
<dbReference type="GO" id="GO:0005634">
    <property type="term" value="C:nucleus"/>
    <property type="evidence" value="ECO:0007669"/>
    <property type="project" value="UniProtKB-SubCell"/>
</dbReference>
<feature type="domain" description="LOB" evidence="5">
    <location>
        <begin position="157"/>
        <end position="260"/>
    </location>
</feature>
<evidence type="ECO:0000256" key="3">
    <source>
        <dbReference type="ARBA" id="ARBA00022473"/>
    </source>
</evidence>
<dbReference type="PANTHER" id="PTHR31301:SF83">
    <property type="entry name" value="PROTEIN ASYMMETRIC LEAVES 2"/>
    <property type="match status" value="1"/>
</dbReference>
<evidence type="ECO:0000313" key="6">
    <source>
        <dbReference type="EMBL" id="PKA54388.1"/>
    </source>
</evidence>
<accession>A0A2I0AFR8</accession>
<dbReference type="InterPro" id="IPR004883">
    <property type="entry name" value="LOB"/>
</dbReference>
<evidence type="ECO:0000256" key="4">
    <source>
        <dbReference type="ARBA" id="ARBA00023242"/>
    </source>
</evidence>
<dbReference type="Pfam" id="PF03195">
    <property type="entry name" value="LOB"/>
    <property type="match status" value="1"/>
</dbReference>
<keyword evidence="7" id="KW-1185">Reference proteome</keyword>
<keyword evidence="3" id="KW-0217">Developmental protein</keyword>
<evidence type="ECO:0000256" key="2">
    <source>
        <dbReference type="ARBA" id="ARBA00005474"/>
    </source>
</evidence>
<dbReference type="GO" id="GO:0003676">
    <property type="term" value="F:nucleic acid binding"/>
    <property type="evidence" value="ECO:0007669"/>
    <property type="project" value="InterPro"/>
</dbReference>
<dbReference type="OrthoDB" id="913402at2759"/>
<dbReference type="GO" id="GO:0004088">
    <property type="term" value="F:carbamoyl-phosphate synthase (glutamine-hydrolyzing) activity"/>
    <property type="evidence" value="ECO:0007669"/>
    <property type="project" value="UniProtKB-EC"/>
</dbReference>
<keyword evidence="6" id="KW-0436">Ligase</keyword>
<dbReference type="STRING" id="1088818.A0A2I0AFR8"/>
<dbReference type="InterPro" id="IPR002156">
    <property type="entry name" value="RNaseH_domain"/>
</dbReference>
<dbReference type="EC" id="6.3.5.5" evidence="6"/>
<gene>
    <name evidence="6" type="primary">LBD13</name>
    <name evidence="6" type="ORF">AXF42_Ash000221</name>
</gene>
<dbReference type="Pfam" id="PF13456">
    <property type="entry name" value="RVT_3"/>
    <property type="match status" value="1"/>
</dbReference>
<proteinExistence type="inferred from homology"/>
<dbReference type="GO" id="GO:0004523">
    <property type="term" value="F:RNA-DNA hybrid ribonuclease activity"/>
    <property type="evidence" value="ECO:0007669"/>
    <property type="project" value="InterPro"/>
</dbReference>
<comment type="subcellular location">
    <subcellularLocation>
        <location evidence="1">Nucleus</location>
    </subcellularLocation>
</comment>
<dbReference type="EMBL" id="KZ451982">
    <property type="protein sequence ID" value="PKA54388.1"/>
    <property type="molecule type" value="Genomic_DNA"/>
</dbReference>
<protein>
    <submittedName>
        <fullName evidence="6">LOB domain-containing protein 13</fullName>
        <ecNumber evidence="6">6.3.5.5</ecNumber>
    </submittedName>
</protein>
<comment type="similarity">
    <text evidence="2">Belongs to the LOB domain-containing protein family.</text>
</comment>